<evidence type="ECO:0000256" key="1">
    <source>
        <dbReference type="ARBA" id="ARBA00023002"/>
    </source>
</evidence>
<keyword evidence="1" id="KW-0560">Oxidoreductase</keyword>
<sequence>MLKVVVYPGNVLALQMSKPQGFIYKSGEYMFVNCSAVSPFEWHTFYIISTTGDDYLSFHICTLGDWTRWLKTLFFEVCQPPFVGKSGLLRQNEITLDLTNLPKSQDAFTFSDSTYVPLARQ</sequence>
<protein>
    <submittedName>
        <fullName evidence="3">FAD-binding 8</fullName>
    </submittedName>
</protein>
<dbReference type="PANTHER" id="PTHR11972">
    <property type="entry name" value="NADPH OXIDASE"/>
    <property type="match status" value="1"/>
</dbReference>
<comment type="caution">
    <text evidence="3">The sequence shown here is derived from an EMBL/GenBank/DDBJ whole genome shotgun (WGS) entry which is preliminary data.</text>
</comment>
<gene>
    <name evidence="3" type="ORF">COLO4_32939</name>
</gene>
<evidence type="ECO:0000313" key="3">
    <source>
        <dbReference type="EMBL" id="OMO62704.1"/>
    </source>
</evidence>
<evidence type="ECO:0000259" key="2">
    <source>
        <dbReference type="PROSITE" id="PS51384"/>
    </source>
</evidence>
<dbReference type="PANTHER" id="PTHR11972:SF197">
    <property type="entry name" value="RESPIRATORY BURST OXIDASE HOMOLOG PROTEIN D"/>
    <property type="match status" value="1"/>
</dbReference>
<dbReference type="GO" id="GO:0016174">
    <property type="term" value="F:NAD(P)H oxidase H2O2-forming activity"/>
    <property type="evidence" value="ECO:0007669"/>
    <property type="project" value="TreeGrafter"/>
</dbReference>
<dbReference type="OrthoDB" id="1739548at2759"/>
<reference evidence="4" key="1">
    <citation type="submission" date="2013-09" db="EMBL/GenBank/DDBJ databases">
        <title>Corchorus olitorius genome sequencing.</title>
        <authorList>
            <person name="Alam M."/>
            <person name="Haque M.S."/>
            <person name="Islam M.S."/>
            <person name="Emdad E.M."/>
            <person name="Islam M.M."/>
            <person name="Ahmed B."/>
            <person name="Halim A."/>
            <person name="Hossen Q.M.M."/>
            <person name="Hossain M.Z."/>
            <person name="Ahmed R."/>
            <person name="Khan M.M."/>
            <person name="Islam R."/>
            <person name="Rashid M.M."/>
            <person name="Khan S.A."/>
            <person name="Rahman M.S."/>
            <person name="Alam M."/>
            <person name="Yahiya A.S."/>
            <person name="Khan M.S."/>
            <person name="Azam M.S."/>
            <person name="Haque T."/>
            <person name="Lashkar M.Z.H."/>
            <person name="Akhand A.I."/>
            <person name="Morshed G."/>
            <person name="Roy S."/>
            <person name="Uddin K.S."/>
            <person name="Rabeya T."/>
            <person name="Hossain A.S."/>
            <person name="Chowdhury A."/>
            <person name="Snigdha A.R."/>
            <person name="Mortoza M.S."/>
            <person name="Matin S.A."/>
            <person name="Hoque S.M.E."/>
            <person name="Islam M.K."/>
            <person name="Roy D.K."/>
            <person name="Haider R."/>
            <person name="Moosa M.M."/>
            <person name="Elias S.M."/>
            <person name="Hasan A.M."/>
            <person name="Jahan S."/>
            <person name="Shafiuddin M."/>
            <person name="Mahmood N."/>
            <person name="Shommy N.S."/>
        </authorList>
    </citation>
    <scope>NUCLEOTIDE SEQUENCE [LARGE SCALE GENOMIC DNA]</scope>
    <source>
        <strain evidence="4">cv. O-4</strain>
    </source>
</reference>
<evidence type="ECO:0000313" key="4">
    <source>
        <dbReference type="Proteomes" id="UP000187203"/>
    </source>
</evidence>
<name>A0A1R3GX46_9ROSI</name>
<dbReference type="Proteomes" id="UP000187203">
    <property type="component" value="Unassembled WGS sequence"/>
</dbReference>
<dbReference type="SUPFAM" id="SSF63380">
    <property type="entry name" value="Riboflavin synthase domain-like"/>
    <property type="match status" value="1"/>
</dbReference>
<dbReference type="STRING" id="93759.A0A1R3GX46"/>
<dbReference type="InterPro" id="IPR017927">
    <property type="entry name" value="FAD-bd_FR_type"/>
</dbReference>
<dbReference type="Pfam" id="PF08022">
    <property type="entry name" value="FAD_binding_8"/>
    <property type="match status" value="1"/>
</dbReference>
<dbReference type="EMBL" id="AWUE01021328">
    <property type="protein sequence ID" value="OMO62704.1"/>
    <property type="molecule type" value="Genomic_DNA"/>
</dbReference>
<dbReference type="AlphaFoldDB" id="A0A1R3GX46"/>
<accession>A0A1R3GX46</accession>
<dbReference type="PROSITE" id="PS51384">
    <property type="entry name" value="FAD_FR"/>
    <property type="match status" value="1"/>
</dbReference>
<dbReference type="Gene3D" id="2.40.30.10">
    <property type="entry name" value="Translation factors"/>
    <property type="match status" value="1"/>
</dbReference>
<proteinExistence type="predicted"/>
<dbReference type="InterPro" id="IPR013112">
    <property type="entry name" value="FAD-bd_8"/>
</dbReference>
<dbReference type="GO" id="GO:0005886">
    <property type="term" value="C:plasma membrane"/>
    <property type="evidence" value="ECO:0007669"/>
    <property type="project" value="TreeGrafter"/>
</dbReference>
<dbReference type="InterPro" id="IPR050369">
    <property type="entry name" value="RBOH/FRE"/>
</dbReference>
<dbReference type="InterPro" id="IPR017938">
    <property type="entry name" value="Riboflavin_synthase-like_b-brl"/>
</dbReference>
<organism evidence="3 4">
    <name type="scientific">Corchorus olitorius</name>
    <dbReference type="NCBI Taxonomy" id="93759"/>
    <lineage>
        <taxon>Eukaryota</taxon>
        <taxon>Viridiplantae</taxon>
        <taxon>Streptophyta</taxon>
        <taxon>Embryophyta</taxon>
        <taxon>Tracheophyta</taxon>
        <taxon>Spermatophyta</taxon>
        <taxon>Magnoliopsida</taxon>
        <taxon>eudicotyledons</taxon>
        <taxon>Gunneridae</taxon>
        <taxon>Pentapetalae</taxon>
        <taxon>rosids</taxon>
        <taxon>malvids</taxon>
        <taxon>Malvales</taxon>
        <taxon>Malvaceae</taxon>
        <taxon>Grewioideae</taxon>
        <taxon>Apeibeae</taxon>
        <taxon>Corchorus</taxon>
    </lineage>
</organism>
<keyword evidence="4" id="KW-1185">Reference proteome</keyword>
<feature type="domain" description="FAD-binding FR-type" evidence="2">
    <location>
        <begin position="1"/>
        <end position="111"/>
    </location>
</feature>